<protein>
    <submittedName>
        <fullName evidence="1">Uncharacterized protein</fullName>
    </submittedName>
</protein>
<evidence type="ECO:0000313" key="1">
    <source>
        <dbReference type="EMBL" id="CVK32346.1"/>
    </source>
</evidence>
<name>A0A0X3BJM2_9EURY</name>
<dbReference type="KEGG" id="mema:MMAB1_1133"/>
<dbReference type="OrthoDB" id="118141at2157"/>
<dbReference type="Proteomes" id="UP000069850">
    <property type="component" value="Chromosome 1"/>
</dbReference>
<proteinExistence type="predicted"/>
<dbReference type="RefSeq" id="WP_062262660.1">
    <property type="nucleotide sequence ID" value="NZ_DAIMMY010000056.1"/>
</dbReference>
<dbReference type="GeneID" id="27137069"/>
<accession>A0A0X3BJM2</accession>
<sequence length="150" mass="16372">MEKNQKIILVAGGLITLGLLVIDVFFALIALVFVLVLLMTFHIMGETRDYPLVAAELSEDAREVIITNTGTAEARNIHVAVVPFNVEFDIVSLEPDEASGFGLESMVVEAKAVVTYENTVGQKYTRTYPLTSLGSGGDLLKPMFPLFGHR</sequence>
<evidence type="ECO:0000313" key="2">
    <source>
        <dbReference type="Proteomes" id="UP000069850"/>
    </source>
</evidence>
<dbReference type="EMBL" id="LT158599">
    <property type="protein sequence ID" value="CVK32346.1"/>
    <property type="molecule type" value="Genomic_DNA"/>
</dbReference>
<organism evidence="1 2">
    <name type="scientific">Methanoculleus bourgensis</name>
    <dbReference type="NCBI Taxonomy" id="83986"/>
    <lineage>
        <taxon>Archaea</taxon>
        <taxon>Methanobacteriati</taxon>
        <taxon>Methanobacteriota</taxon>
        <taxon>Stenosarchaea group</taxon>
        <taxon>Methanomicrobia</taxon>
        <taxon>Methanomicrobiales</taxon>
        <taxon>Methanomicrobiaceae</taxon>
        <taxon>Methanoculleus</taxon>
    </lineage>
</organism>
<gene>
    <name evidence="1" type="ORF">MMAB1_1133</name>
</gene>
<reference evidence="1 2" key="1">
    <citation type="submission" date="2016-01" db="EMBL/GenBank/DDBJ databases">
        <authorList>
            <person name="Manzoor S."/>
        </authorList>
    </citation>
    <scope>NUCLEOTIDE SEQUENCE [LARGE SCALE GENOMIC DNA]</scope>
    <source>
        <strain evidence="1">Methanoculleus sp MAB1</strain>
    </source>
</reference>
<dbReference type="AlphaFoldDB" id="A0A0X3BJM2"/>